<dbReference type="Proteomes" id="UP001499930">
    <property type="component" value="Unassembled WGS sequence"/>
</dbReference>
<dbReference type="Pfam" id="PF13561">
    <property type="entry name" value="adh_short_C2"/>
    <property type="match status" value="1"/>
</dbReference>
<evidence type="ECO:0000256" key="2">
    <source>
        <dbReference type="ARBA" id="ARBA00023002"/>
    </source>
</evidence>
<dbReference type="PRINTS" id="PR00080">
    <property type="entry name" value="SDRFAMILY"/>
</dbReference>
<name>A0ABP6L849_9ACTN</name>
<dbReference type="SUPFAM" id="SSF51735">
    <property type="entry name" value="NAD(P)-binding Rossmann-fold domains"/>
    <property type="match status" value="1"/>
</dbReference>
<keyword evidence="2" id="KW-0560">Oxidoreductase</keyword>
<dbReference type="InterPro" id="IPR036291">
    <property type="entry name" value="NAD(P)-bd_dom_sf"/>
</dbReference>
<sequence length="267" mass="27217">MRPVAEVGEAAETVEAVEAGMAVLQGKAAVVTGGSRGIGRAIVERLARDGADVVFGYASDAAAAADVERTVKEAGGSARAVQVDLAEPGAAERLMGTAGELLGGLDILVNNAAPYLPPTPLAETTEEQYDHAMTVNAKAPFLTIRHAARHMRDGGRIVNISTVNTVRAAPGSASYVASKGALEQLTAVAARELGGRGITVNTVSPGATDTDLLRSSNPEKVLGQMAAMTPLGRLGTPSDIADVVAFLAGPDGRWLTGQNVRADGGLI</sequence>
<proteinExistence type="inferred from homology"/>
<evidence type="ECO:0000256" key="1">
    <source>
        <dbReference type="ARBA" id="ARBA00006484"/>
    </source>
</evidence>
<dbReference type="InterPro" id="IPR002347">
    <property type="entry name" value="SDR_fam"/>
</dbReference>
<evidence type="ECO:0000313" key="3">
    <source>
        <dbReference type="EMBL" id="GAA3035699.1"/>
    </source>
</evidence>
<comment type="similarity">
    <text evidence="1">Belongs to the short-chain dehydrogenases/reductases (SDR) family.</text>
</comment>
<comment type="caution">
    <text evidence="3">The sequence shown here is derived from an EMBL/GenBank/DDBJ whole genome shotgun (WGS) entry which is preliminary data.</text>
</comment>
<reference evidence="4" key="1">
    <citation type="journal article" date="2019" name="Int. J. Syst. Evol. Microbiol.">
        <title>The Global Catalogue of Microorganisms (GCM) 10K type strain sequencing project: providing services to taxonomists for standard genome sequencing and annotation.</title>
        <authorList>
            <consortium name="The Broad Institute Genomics Platform"/>
            <consortium name="The Broad Institute Genome Sequencing Center for Infectious Disease"/>
            <person name="Wu L."/>
            <person name="Ma J."/>
        </authorList>
    </citation>
    <scope>NUCLEOTIDE SEQUENCE [LARGE SCALE GENOMIC DNA]</scope>
    <source>
        <strain evidence="4">JCM 3106</strain>
    </source>
</reference>
<evidence type="ECO:0000313" key="4">
    <source>
        <dbReference type="Proteomes" id="UP001499930"/>
    </source>
</evidence>
<dbReference type="PRINTS" id="PR00081">
    <property type="entry name" value="GDHRDH"/>
</dbReference>
<dbReference type="RefSeq" id="WP_344905336.1">
    <property type="nucleotide sequence ID" value="NZ_BAAAWD010000022.1"/>
</dbReference>
<accession>A0ABP6L849</accession>
<keyword evidence="4" id="KW-1185">Reference proteome</keyword>
<dbReference type="EMBL" id="BAAAWD010000022">
    <property type="protein sequence ID" value="GAA3035699.1"/>
    <property type="molecule type" value="Genomic_DNA"/>
</dbReference>
<organism evidence="3 4">
    <name type="scientific">Streptosporangium longisporum</name>
    <dbReference type="NCBI Taxonomy" id="46187"/>
    <lineage>
        <taxon>Bacteria</taxon>
        <taxon>Bacillati</taxon>
        <taxon>Actinomycetota</taxon>
        <taxon>Actinomycetes</taxon>
        <taxon>Streptosporangiales</taxon>
        <taxon>Streptosporangiaceae</taxon>
        <taxon>Streptosporangium</taxon>
    </lineage>
</organism>
<dbReference type="PANTHER" id="PTHR43639:SF1">
    <property type="entry name" value="SHORT-CHAIN DEHYDROGENASE_REDUCTASE FAMILY PROTEIN"/>
    <property type="match status" value="1"/>
</dbReference>
<protein>
    <submittedName>
        <fullName evidence="3">SDR family oxidoreductase</fullName>
    </submittedName>
</protein>
<dbReference type="PANTHER" id="PTHR43639">
    <property type="entry name" value="OXIDOREDUCTASE, SHORT-CHAIN DEHYDROGENASE/REDUCTASE FAMILY (AFU_ORTHOLOGUE AFUA_5G02870)"/>
    <property type="match status" value="1"/>
</dbReference>
<gene>
    <name evidence="3" type="ORF">GCM10017559_74150</name>
</gene>
<dbReference type="Gene3D" id="3.40.50.720">
    <property type="entry name" value="NAD(P)-binding Rossmann-like Domain"/>
    <property type="match status" value="1"/>
</dbReference>